<accession>A0A6G3XLP3</accession>
<evidence type="ECO:0008006" key="3">
    <source>
        <dbReference type="Google" id="ProtNLM"/>
    </source>
</evidence>
<evidence type="ECO:0000256" key="1">
    <source>
        <dbReference type="SAM" id="SignalP"/>
    </source>
</evidence>
<reference evidence="2" key="1">
    <citation type="submission" date="2020-01" db="EMBL/GenBank/DDBJ databases">
        <title>Insect and environment-associated Actinomycetes.</title>
        <authorList>
            <person name="Currrie C."/>
            <person name="Chevrette M."/>
            <person name="Carlson C."/>
            <person name="Stubbendieck R."/>
            <person name="Wendt-Pienkowski E."/>
        </authorList>
    </citation>
    <scope>NUCLEOTIDE SEQUENCE</scope>
    <source>
        <strain evidence="2">SID7499</strain>
    </source>
</reference>
<feature type="signal peptide" evidence="1">
    <location>
        <begin position="1"/>
        <end position="36"/>
    </location>
</feature>
<gene>
    <name evidence="2" type="ORF">G3M58_71225</name>
</gene>
<name>A0A6G3XLP3_9ACTN</name>
<proteinExistence type="predicted"/>
<feature type="chain" id="PRO_5026133974" description="LPXTG cell wall anchor domain-containing protein" evidence="1">
    <location>
        <begin position="37"/>
        <end position="197"/>
    </location>
</feature>
<dbReference type="AlphaFoldDB" id="A0A6G3XLP3"/>
<sequence length="197" mass="20065">MFMPVVPLARRAGTRTAVLAALTLAGTTLSGVSAVAAPIPGDNGDVKIHASTTAAANQRNDPKVCDFYLAAFNFDAGEKVNWTIQTQPEVPGGATRTGTFTADATGAGRTTAVDLPNGQYKLTWLTDQAHGAGKFKVFKVDCPTSKPTTPVGGPPAGGGGIARSEAFTPVTGAAAVGLAAVAGTVWFRLRRRPDGAA</sequence>
<comment type="caution">
    <text evidence="2">The sequence shown here is derived from an EMBL/GenBank/DDBJ whole genome shotgun (WGS) entry which is preliminary data.</text>
</comment>
<dbReference type="EMBL" id="JAAGMN010007564">
    <property type="protein sequence ID" value="NEE18738.1"/>
    <property type="molecule type" value="Genomic_DNA"/>
</dbReference>
<evidence type="ECO:0000313" key="2">
    <source>
        <dbReference type="EMBL" id="NEE18738.1"/>
    </source>
</evidence>
<keyword evidence="1" id="KW-0732">Signal</keyword>
<protein>
    <recommendedName>
        <fullName evidence="3">LPXTG cell wall anchor domain-containing protein</fullName>
    </recommendedName>
</protein>
<organism evidence="2">
    <name type="scientific">Streptomyces sp. SID7499</name>
    <dbReference type="NCBI Taxonomy" id="2706086"/>
    <lineage>
        <taxon>Bacteria</taxon>
        <taxon>Bacillati</taxon>
        <taxon>Actinomycetota</taxon>
        <taxon>Actinomycetes</taxon>
        <taxon>Kitasatosporales</taxon>
        <taxon>Streptomycetaceae</taxon>
        <taxon>Streptomyces</taxon>
    </lineage>
</organism>